<keyword evidence="9 13" id="KW-0418">Kinase</keyword>
<dbReference type="UniPathway" id="UPA00359">
    <property type="reaction ID" value="UER00482"/>
</dbReference>
<evidence type="ECO:0000256" key="8">
    <source>
        <dbReference type="ARBA" id="ARBA00022741"/>
    </source>
</evidence>
<evidence type="ECO:0000256" key="4">
    <source>
        <dbReference type="ARBA" id="ARBA00016436"/>
    </source>
</evidence>
<organism evidence="14 15">
    <name type="scientific">Marinobacterium iners DSM 11526</name>
    <dbReference type="NCBI Taxonomy" id="1122198"/>
    <lineage>
        <taxon>Bacteria</taxon>
        <taxon>Pseudomonadati</taxon>
        <taxon>Pseudomonadota</taxon>
        <taxon>Gammaproteobacteria</taxon>
        <taxon>Oceanospirillales</taxon>
        <taxon>Oceanospirillaceae</taxon>
        <taxon>Marinobacterium</taxon>
    </lineage>
</organism>
<dbReference type="GO" id="GO:0009029">
    <property type="term" value="F:lipid-A 4'-kinase activity"/>
    <property type="evidence" value="ECO:0007669"/>
    <property type="project" value="UniProtKB-UniRule"/>
</dbReference>
<accession>A0A1H4B6Y1</accession>
<dbReference type="GO" id="GO:0009245">
    <property type="term" value="P:lipid A biosynthetic process"/>
    <property type="evidence" value="ECO:0007669"/>
    <property type="project" value="UniProtKB-UniRule"/>
</dbReference>
<dbReference type="Pfam" id="PF02606">
    <property type="entry name" value="LpxK"/>
    <property type="match status" value="1"/>
</dbReference>
<evidence type="ECO:0000256" key="2">
    <source>
        <dbReference type="ARBA" id="ARBA00004870"/>
    </source>
</evidence>
<evidence type="ECO:0000313" key="14">
    <source>
        <dbReference type="EMBL" id="SEA43794.1"/>
    </source>
</evidence>
<dbReference type="GO" id="GO:0005886">
    <property type="term" value="C:plasma membrane"/>
    <property type="evidence" value="ECO:0007669"/>
    <property type="project" value="TreeGrafter"/>
</dbReference>
<keyword evidence="7 13" id="KW-0808">Transferase</keyword>
<evidence type="ECO:0000256" key="11">
    <source>
        <dbReference type="ARBA" id="ARBA00023098"/>
    </source>
</evidence>
<dbReference type="EC" id="2.7.1.130" evidence="3 13"/>
<dbReference type="PANTHER" id="PTHR42724">
    <property type="entry name" value="TETRAACYLDISACCHARIDE 4'-KINASE"/>
    <property type="match status" value="1"/>
</dbReference>
<comment type="pathway">
    <text evidence="2 13">Glycolipid biosynthesis; lipid IV(A) biosynthesis; lipid IV(A) from (3R)-3-hydroxytetradecanoyl-[acyl-carrier-protein] and UDP-N-acetyl-alpha-D-glucosamine: step 6/6.</text>
</comment>
<dbReference type="Proteomes" id="UP000242469">
    <property type="component" value="Unassembled WGS sequence"/>
</dbReference>
<dbReference type="InterPro" id="IPR027417">
    <property type="entry name" value="P-loop_NTPase"/>
</dbReference>
<dbReference type="PANTHER" id="PTHR42724:SF1">
    <property type="entry name" value="TETRAACYLDISACCHARIDE 4'-KINASE, MITOCHONDRIAL-RELATED"/>
    <property type="match status" value="1"/>
</dbReference>
<keyword evidence="11 13" id="KW-0443">Lipid metabolism</keyword>
<sequence length="347" mass="37814">MSLASAWYRNARWLKLLRPLSALVERVSRKRFSSRFEASAENQLPVPVIIVGNISVGGTGKTPLTIALIELLRRHGWTPGVISRGYGAKPACYPWPVTSSTSAREGGDEPCLIVRRTGVPLYIDPNRVAAARELLQHHACDVLISDDGLQHYALPRTVEIAVIDGARGLGNGRCLPEGPLREPPERLQLVDLVVVNGPLSPTARKQLTDLRLPWCPMNLEAGKLYPLAGGDAITADTWPLERRVDAVAGIGNPARFFQTLRELGFDPIEHPMADHANLNEDALSFGSGLPLIMTEKDAVKCSQFDLANGWALRVDAQLDAHVEQTLLTRLTSRSAQPTGHKDGSETA</sequence>
<evidence type="ECO:0000256" key="13">
    <source>
        <dbReference type="HAMAP-Rule" id="MF_00409"/>
    </source>
</evidence>
<keyword evidence="5 13" id="KW-0444">Lipid biosynthesis</keyword>
<name>A0A1H4B6Y1_9GAMM</name>
<evidence type="ECO:0000256" key="12">
    <source>
        <dbReference type="ARBA" id="ARBA00029757"/>
    </source>
</evidence>
<reference evidence="15" key="1">
    <citation type="submission" date="2016-10" db="EMBL/GenBank/DDBJ databases">
        <authorList>
            <person name="Varghese N."/>
            <person name="Submissions S."/>
        </authorList>
    </citation>
    <scope>NUCLEOTIDE SEQUENCE [LARGE SCALE GENOMIC DNA]</scope>
    <source>
        <strain evidence="15">DSM 11526</strain>
    </source>
</reference>
<dbReference type="NCBIfam" id="TIGR00682">
    <property type="entry name" value="lpxK"/>
    <property type="match status" value="1"/>
</dbReference>
<comment type="function">
    <text evidence="1 13">Transfers the gamma-phosphate of ATP to the 4'-position of a tetraacyldisaccharide 1-phosphate intermediate (termed DS-1-P) to form tetraacyldisaccharide 1,4'-bis-phosphate (lipid IVA).</text>
</comment>
<gene>
    <name evidence="13" type="primary">lpxK</name>
    <name evidence="14" type="ORF">SAMN02745729_103192</name>
</gene>
<evidence type="ECO:0000256" key="3">
    <source>
        <dbReference type="ARBA" id="ARBA00012071"/>
    </source>
</evidence>
<evidence type="ECO:0000313" key="15">
    <source>
        <dbReference type="Proteomes" id="UP000242469"/>
    </source>
</evidence>
<evidence type="ECO:0000256" key="7">
    <source>
        <dbReference type="ARBA" id="ARBA00022679"/>
    </source>
</evidence>
<dbReference type="GO" id="GO:0005524">
    <property type="term" value="F:ATP binding"/>
    <property type="evidence" value="ECO:0007669"/>
    <property type="project" value="UniProtKB-UniRule"/>
</dbReference>
<dbReference type="SUPFAM" id="SSF52540">
    <property type="entry name" value="P-loop containing nucleoside triphosphate hydrolases"/>
    <property type="match status" value="1"/>
</dbReference>
<evidence type="ECO:0000256" key="9">
    <source>
        <dbReference type="ARBA" id="ARBA00022777"/>
    </source>
</evidence>
<evidence type="ECO:0000256" key="1">
    <source>
        <dbReference type="ARBA" id="ARBA00002274"/>
    </source>
</evidence>
<evidence type="ECO:0000256" key="10">
    <source>
        <dbReference type="ARBA" id="ARBA00022840"/>
    </source>
</evidence>
<comment type="catalytic activity">
    <reaction evidence="13">
        <text>a lipid A disaccharide + ATP = a lipid IVA + ADP + H(+)</text>
        <dbReference type="Rhea" id="RHEA:67840"/>
        <dbReference type="ChEBI" id="CHEBI:15378"/>
        <dbReference type="ChEBI" id="CHEBI:30616"/>
        <dbReference type="ChEBI" id="CHEBI:176343"/>
        <dbReference type="ChEBI" id="CHEBI:176425"/>
        <dbReference type="ChEBI" id="CHEBI:456216"/>
        <dbReference type="EC" id="2.7.1.130"/>
    </reaction>
</comment>
<keyword evidence="15" id="KW-1185">Reference proteome</keyword>
<dbReference type="EMBL" id="FNRJ01000003">
    <property type="protein sequence ID" value="SEA43794.1"/>
    <property type="molecule type" value="Genomic_DNA"/>
</dbReference>
<dbReference type="HAMAP" id="MF_00409">
    <property type="entry name" value="LpxK"/>
    <property type="match status" value="1"/>
</dbReference>
<dbReference type="RefSeq" id="WP_254774973.1">
    <property type="nucleotide sequence ID" value="NZ_FNRJ01000003.1"/>
</dbReference>
<comment type="similarity">
    <text evidence="13">Belongs to the LpxK family.</text>
</comment>
<feature type="binding site" evidence="13">
    <location>
        <begin position="55"/>
        <end position="62"/>
    </location>
    <ligand>
        <name>ATP</name>
        <dbReference type="ChEBI" id="CHEBI:30616"/>
    </ligand>
</feature>
<proteinExistence type="inferred from homology"/>
<keyword evidence="10 13" id="KW-0067">ATP-binding</keyword>
<protein>
    <recommendedName>
        <fullName evidence="4 13">Tetraacyldisaccharide 4'-kinase</fullName>
        <ecNumber evidence="3 13">2.7.1.130</ecNumber>
    </recommendedName>
    <alternativeName>
        <fullName evidence="12 13">Lipid A 4'-kinase</fullName>
    </alternativeName>
</protein>
<dbReference type="STRING" id="1122198.SAMN02745729_103192"/>
<keyword evidence="8 13" id="KW-0547">Nucleotide-binding</keyword>
<evidence type="ECO:0000256" key="5">
    <source>
        <dbReference type="ARBA" id="ARBA00022516"/>
    </source>
</evidence>
<dbReference type="GO" id="GO:0009244">
    <property type="term" value="P:lipopolysaccharide core region biosynthetic process"/>
    <property type="evidence" value="ECO:0007669"/>
    <property type="project" value="TreeGrafter"/>
</dbReference>
<dbReference type="InterPro" id="IPR003758">
    <property type="entry name" value="LpxK"/>
</dbReference>
<dbReference type="AlphaFoldDB" id="A0A1H4B6Y1"/>
<keyword evidence="6 13" id="KW-0441">Lipid A biosynthesis</keyword>
<evidence type="ECO:0000256" key="6">
    <source>
        <dbReference type="ARBA" id="ARBA00022556"/>
    </source>
</evidence>